<dbReference type="EMBL" id="JALBCA010000031">
    <property type="protein sequence ID" value="KAI2388395.1"/>
    <property type="molecule type" value="Genomic_DNA"/>
</dbReference>
<dbReference type="EC" id="3.5.1.9" evidence="1"/>
<gene>
    <name evidence="1" type="primary">BNA7</name>
    <name evidence="1" type="ORF">LOY88_002591</name>
</gene>
<sequence>MSMFKEEYTKYASGHVLYNTKVYSPEQPCSSGPWIIYIHGGAWRDPEILASSFDTTVSHLLDDTPGTPTAIAGLASIDYRLTRYHSFPQDPATTDPQELRDATHPDHVHDVLRALAHLQRTYGFGERYVLVGHSCGATLALQTVMQRVAGAADRAGYDVTPPRAIVGVSGIYDLRLLRDAHQHPAYQEFLEAAFGKDEGVWDGVSPGRVGEGGIVDGWRAGRLLVLATSGADELVDPLQAQAMAEMGQRWKEAGGNEGSRQVVVIEDLKESHDGIWRSGELAGVIMKALEGLRRIEACG</sequence>
<organism evidence="1">
    <name type="scientific">Ophidiomyces ophidiicola</name>
    <dbReference type="NCBI Taxonomy" id="1387563"/>
    <lineage>
        <taxon>Eukaryota</taxon>
        <taxon>Fungi</taxon>
        <taxon>Dikarya</taxon>
        <taxon>Ascomycota</taxon>
        <taxon>Pezizomycotina</taxon>
        <taxon>Eurotiomycetes</taxon>
        <taxon>Eurotiomycetidae</taxon>
        <taxon>Onygenales</taxon>
        <taxon>Onygenaceae</taxon>
        <taxon>Ophidiomyces</taxon>
    </lineage>
</organism>
<protein>
    <submittedName>
        <fullName evidence="1">Kynurenine formamidase</fullName>
        <ecNumber evidence="1">3.5.1.9</ecNumber>
    </submittedName>
</protein>
<keyword evidence="1" id="KW-0378">Hydrolase</keyword>
<reference evidence="1" key="1">
    <citation type="journal article" date="2022" name="bioRxiv">
        <title>Population genetic analysis of Ophidiomyces ophidiicola, the causative agent of snake fungal disease, indicates recent introductions to the USA.</title>
        <authorList>
            <person name="Ladner J.T."/>
            <person name="Palmer J.M."/>
            <person name="Ettinger C.L."/>
            <person name="Stajich J.E."/>
            <person name="Farrell T.M."/>
            <person name="Glorioso B.M."/>
            <person name="Lawson B."/>
            <person name="Price S.J."/>
            <person name="Stengle A.G."/>
            <person name="Grear D.A."/>
            <person name="Lorch J.M."/>
        </authorList>
    </citation>
    <scope>NUCLEOTIDE SEQUENCE</scope>
    <source>
        <strain evidence="1">NWHC 24266-5</strain>
    </source>
</reference>
<evidence type="ECO:0000313" key="1">
    <source>
        <dbReference type="EMBL" id="KAI2388395.1"/>
    </source>
</evidence>
<proteinExistence type="predicted"/>
<comment type="caution">
    <text evidence="1">The sequence shown here is derived from an EMBL/GenBank/DDBJ whole genome shotgun (WGS) entry which is preliminary data.</text>
</comment>
<accession>A0ACB8V0P5</accession>
<name>A0ACB8V0P5_9EURO</name>